<evidence type="ECO:0000256" key="5">
    <source>
        <dbReference type="ARBA" id="ARBA00022741"/>
    </source>
</evidence>
<comment type="caution">
    <text evidence="11">The sequence shown here is derived from an EMBL/GenBank/DDBJ whole genome shotgun (WGS) entry which is preliminary data.</text>
</comment>
<name>A0A955IA38_9BACT</name>
<dbReference type="Proteomes" id="UP000741282">
    <property type="component" value="Unassembled WGS sequence"/>
</dbReference>
<comment type="similarity">
    <text evidence="1 9">Belongs to the ABC transporter superfamily.</text>
</comment>
<dbReference type="GO" id="GO:0051301">
    <property type="term" value="P:cell division"/>
    <property type="evidence" value="ECO:0007669"/>
    <property type="project" value="UniProtKB-UniRule"/>
</dbReference>
<evidence type="ECO:0000256" key="8">
    <source>
        <dbReference type="ARBA" id="ARBA00023306"/>
    </source>
</evidence>
<comment type="subunit">
    <text evidence="9">Homodimer. Forms a membrane-associated complex with FtsX.</text>
</comment>
<dbReference type="InterPro" id="IPR017871">
    <property type="entry name" value="ABC_transporter-like_CS"/>
</dbReference>
<reference evidence="11" key="1">
    <citation type="submission" date="2020-04" db="EMBL/GenBank/DDBJ databases">
        <authorList>
            <person name="Zhang T."/>
        </authorList>
    </citation>
    <scope>NUCLEOTIDE SEQUENCE</scope>
    <source>
        <strain evidence="11">HKST-UBA17</strain>
    </source>
</reference>
<dbReference type="PANTHER" id="PTHR24220">
    <property type="entry name" value="IMPORT ATP-BINDING PROTEIN"/>
    <property type="match status" value="1"/>
</dbReference>
<protein>
    <recommendedName>
        <fullName evidence="2 9">Cell division ATP-binding protein FtsE</fullName>
    </recommendedName>
</protein>
<dbReference type="InterPro" id="IPR003593">
    <property type="entry name" value="AAA+_ATPase"/>
</dbReference>
<comment type="function">
    <text evidence="9">Part of the ABC transporter FtsEX involved in cellular division.</text>
</comment>
<keyword evidence="7 9" id="KW-0472">Membrane</keyword>
<dbReference type="GO" id="GO:0005886">
    <property type="term" value="C:plasma membrane"/>
    <property type="evidence" value="ECO:0007669"/>
    <property type="project" value="UniProtKB-SubCell"/>
</dbReference>
<evidence type="ECO:0000256" key="6">
    <source>
        <dbReference type="ARBA" id="ARBA00022840"/>
    </source>
</evidence>
<dbReference type="PROSITE" id="PS50893">
    <property type="entry name" value="ABC_TRANSPORTER_2"/>
    <property type="match status" value="1"/>
</dbReference>
<keyword evidence="8 9" id="KW-0131">Cell cycle</keyword>
<dbReference type="InterPro" id="IPR005286">
    <property type="entry name" value="Cell_div_FtsE"/>
</dbReference>
<evidence type="ECO:0000313" key="11">
    <source>
        <dbReference type="EMBL" id="MCA9377278.1"/>
    </source>
</evidence>
<feature type="non-terminal residue" evidence="11">
    <location>
        <position position="305"/>
    </location>
</feature>
<reference evidence="11" key="2">
    <citation type="journal article" date="2021" name="Microbiome">
        <title>Successional dynamics and alternative stable states in a saline activated sludge microbial community over 9 years.</title>
        <authorList>
            <person name="Wang Y."/>
            <person name="Ye J."/>
            <person name="Ju F."/>
            <person name="Liu L."/>
            <person name="Boyd J.A."/>
            <person name="Deng Y."/>
            <person name="Parks D.H."/>
            <person name="Jiang X."/>
            <person name="Yin X."/>
            <person name="Woodcroft B.J."/>
            <person name="Tyson G.W."/>
            <person name="Hugenholtz P."/>
            <person name="Polz M.F."/>
            <person name="Zhang T."/>
        </authorList>
    </citation>
    <scope>NUCLEOTIDE SEQUENCE</scope>
    <source>
        <strain evidence="11">HKST-UBA17</strain>
    </source>
</reference>
<dbReference type="AlphaFoldDB" id="A0A955IA38"/>
<dbReference type="InterPro" id="IPR015854">
    <property type="entry name" value="ABC_transpr_LolD-like"/>
</dbReference>
<dbReference type="Pfam" id="PF00005">
    <property type="entry name" value="ABC_tran"/>
    <property type="match status" value="1"/>
</dbReference>
<sequence length="305" mass="34476">MIQFHQVTKQYPGNEFSLGEVDFNIDEGEFVFLIGPSGSGKTTLIRMLIREEKPSEGKIFFDDRDITNLSRRNVYKLRRQIGVIFQDYKLLPDKNAYENVAFAMEAAGRSNRDIQETVPYVLDIVGLSHRADAFPEQLSGGEKQRIAIARAVSNNPRLLIADEPTGNLDPASAWDIVQILSKINNWGTTVIMSTHGTDIVNTLNKRVIQMESGKVVRDDNKGMYEITAKFEDRMLSEGGEEQVDEEDTAELRKGPIKVNIAKEEEEPKSKKGFNLDWLKVWKHEAQIPVTDMPSLAGDSEQMEEL</sequence>
<evidence type="ECO:0000256" key="9">
    <source>
        <dbReference type="RuleBase" id="RU365094"/>
    </source>
</evidence>
<evidence type="ECO:0000259" key="10">
    <source>
        <dbReference type="PROSITE" id="PS50893"/>
    </source>
</evidence>
<dbReference type="Gene3D" id="3.40.50.300">
    <property type="entry name" value="P-loop containing nucleotide triphosphate hydrolases"/>
    <property type="match status" value="1"/>
</dbReference>
<dbReference type="GO" id="GO:0022857">
    <property type="term" value="F:transmembrane transporter activity"/>
    <property type="evidence" value="ECO:0007669"/>
    <property type="project" value="TreeGrafter"/>
</dbReference>
<dbReference type="NCBIfam" id="TIGR02673">
    <property type="entry name" value="FtsE"/>
    <property type="match status" value="1"/>
</dbReference>
<dbReference type="FunFam" id="3.40.50.300:FF:000056">
    <property type="entry name" value="Cell division ATP-binding protein FtsE"/>
    <property type="match status" value="1"/>
</dbReference>
<keyword evidence="6 9" id="KW-0067">ATP-binding</keyword>
<dbReference type="PROSITE" id="PS00211">
    <property type="entry name" value="ABC_TRANSPORTER_1"/>
    <property type="match status" value="1"/>
</dbReference>
<keyword evidence="5 9" id="KW-0547">Nucleotide-binding</keyword>
<dbReference type="SUPFAM" id="SSF52540">
    <property type="entry name" value="P-loop containing nucleoside triphosphate hydrolases"/>
    <property type="match status" value="1"/>
</dbReference>
<dbReference type="GO" id="GO:0005524">
    <property type="term" value="F:ATP binding"/>
    <property type="evidence" value="ECO:0007669"/>
    <property type="project" value="UniProtKB-UniRule"/>
</dbReference>
<dbReference type="SMART" id="SM00382">
    <property type="entry name" value="AAA"/>
    <property type="match status" value="1"/>
</dbReference>
<dbReference type="GO" id="GO:0016887">
    <property type="term" value="F:ATP hydrolysis activity"/>
    <property type="evidence" value="ECO:0007669"/>
    <property type="project" value="InterPro"/>
</dbReference>
<feature type="domain" description="ABC transporter" evidence="10">
    <location>
        <begin position="2"/>
        <end position="237"/>
    </location>
</feature>
<accession>A0A955IA38</accession>
<evidence type="ECO:0000313" key="12">
    <source>
        <dbReference type="Proteomes" id="UP000741282"/>
    </source>
</evidence>
<evidence type="ECO:0000256" key="1">
    <source>
        <dbReference type="ARBA" id="ARBA00005417"/>
    </source>
</evidence>
<dbReference type="InterPro" id="IPR027417">
    <property type="entry name" value="P-loop_NTPase"/>
</dbReference>
<evidence type="ECO:0000256" key="7">
    <source>
        <dbReference type="ARBA" id="ARBA00023136"/>
    </source>
</evidence>
<dbReference type="EMBL" id="JAGQLN010000044">
    <property type="protein sequence ID" value="MCA9377278.1"/>
    <property type="molecule type" value="Genomic_DNA"/>
</dbReference>
<dbReference type="PANTHER" id="PTHR24220:SF470">
    <property type="entry name" value="CELL DIVISION ATP-BINDING PROTEIN FTSE"/>
    <property type="match status" value="1"/>
</dbReference>
<proteinExistence type="inferred from homology"/>
<evidence type="ECO:0000256" key="2">
    <source>
        <dbReference type="ARBA" id="ARBA00020019"/>
    </source>
</evidence>
<evidence type="ECO:0000256" key="3">
    <source>
        <dbReference type="ARBA" id="ARBA00022475"/>
    </source>
</evidence>
<organism evidence="11 12">
    <name type="scientific">Candidatus Dojkabacteria bacterium</name>
    <dbReference type="NCBI Taxonomy" id="2099670"/>
    <lineage>
        <taxon>Bacteria</taxon>
        <taxon>Candidatus Dojkabacteria</taxon>
    </lineage>
</organism>
<keyword evidence="4 9" id="KW-0132">Cell division</keyword>
<gene>
    <name evidence="9 11" type="primary">ftsE</name>
    <name evidence="11" type="ORF">KC685_05170</name>
</gene>
<comment type="subcellular location">
    <subcellularLocation>
        <location evidence="9">Cell membrane</location>
        <topology evidence="9">Peripheral membrane protein</topology>
        <orientation evidence="9">Cytoplasmic side</orientation>
    </subcellularLocation>
</comment>
<evidence type="ECO:0000256" key="4">
    <source>
        <dbReference type="ARBA" id="ARBA00022618"/>
    </source>
</evidence>
<keyword evidence="3 9" id="KW-1003">Cell membrane</keyword>
<dbReference type="InterPro" id="IPR003439">
    <property type="entry name" value="ABC_transporter-like_ATP-bd"/>
</dbReference>